<evidence type="ECO:0000313" key="2">
    <source>
        <dbReference type="Proteomes" id="UP001202328"/>
    </source>
</evidence>
<feature type="non-terminal residue" evidence="1">
    <location>
        <position position="1"/>
    </location>
</feature>
<protein>
    <submittedName>
        <fullName evidence="1">Uncharacterized protein</fullName>
    </submittedName>
</protein>
<dbReference type="AlphaFoldDB" id="A0AAD4TJ21"/>
<evidence type="ECO:0000313" key="1">
    <source>
        <dbReference type="EMBL" id="KAI3959343.1"/>
    </source>
</evidence>
<name>A0AAD4TJ21_9MAGN</name>
<comment type="caution">
    <text evidence="1">The sequence shown here is derived from an EMBL/GenBank/DDBJ whole genome shotgun (WGS) entry which is preliminary data.</text>
</comment>
<dbReference type="Proteomes" id="UP001202328">
    <property type="component" value="Unassembled WGS sequence"/>
</dbReference>
<dbReference type="EMBL" id="JAJJMB010001069">
    <property type="protein sequence ID" value="KAI3959343.1"/>
    <property type="molecule type" value="Genomic_DNA"/>
</dbReference>
<accession>A0AAD4TJ21</accession>
<keyword evidence="2" id="KW-1185">Reference proteome</keyword>
<proteinExistence type="predicted"/>
<gene>
    <name evidence="1" type="ORF">MKW98_018933</name>
</gene>
<reference evidence="1" key="1">
    <citation type="submission" date="2022-04" db="EMBL/GenBank/DDBJ databases">
        <title>A functionally conserved STORR gene fusion in Papaver species that diverged 16.8 million years ago.</title>
        <authorList>
            <person name="Catania T."/>
        </authorList>
    </citation>
    <scope>NUCLEOTIDE SEQUENCE</scope>
    <source>
        <strain evidence="1">S-188037</strain>
    </source>
</reference>
<feature type="non-terminal residue" evidence="1">
    <location>
        <position position="60"/>
    </location>
</feature>
<organism evidence="1 2">
    <name type="scientific">Papaver atlanticum</name>
    <dbReference type="NCBI Taxonomy" id="357466"/>
    <lineage>
        <taxon>Eukaryota</taxon>
        <taxon>Viridiplantae</taxon>
        <taxon>Streptophyta</taxon>
        <taxon>Embryophyta</taxon>
        <taxon>Tracheophyta</taxon>
        <taxon>Spermatophyta</taxon>
        <taxon>Magnoliopsida</taxon>
        <taxon>Ranunculales</taxon>
        <taxon>Papaveraceae</taxon>
        <taxon>Papaveroideae</taxon>
        <taxon>Papaver</taxon>
    </lineage>
</organism>
<sequence>RQLDRLYDKDGNNEDIAATEEVGLLFACQVDIHFNTSLFYGGNFNDGTHEKYSYKEKFKK</sequence>